<evidence type="ECO:0000313" key="3">
    <source>
        <dbReference type="Proteomes" id="UP000780801"/>
    </source>
</evidence>
<feature type="region of interest" description="Disordered" evidence="1">
    <location>
        <begin position="1"/>
        <end position="192"/>
    </location>
</feature>
<name>A0A9P6KB27_9FUNG</name>
<reference evidence="2" key="1">
    <citation type="journal article" date="2020" name="Fungal Divers.">
        <title>Resolving the Mortierellaceae phylogeny through synthesis of multi-gene phylogenetics and phylogenomics.</title>
        <authorList>
            <person name="Vandepol N."/>
            <person name="Liber J."/>
            <person name="Desiro A."/>
            <person name="Na H."/>
            <person name="Kennedy M."/>
            <person name="Barry K."/>
            <person name="Grigoriev I.V."/>
            <person name="Miller A.N."/>
            <person name="O'Donnell K."/>
            <person name="Stajich J.E."/>
            <person name="Bonito G."/>
        </authorList>
    </citation>
    <scope>NUCLEOTIDE SEQUENCE</scope>
    <source>
        <strain evidence="2">KOD1015</strain>
    </source>
</reference>
<protein>
    <submittedName>
        <fullName evidence="2">Uncharacterized protein</fullName>
    </submittedName>
</protein>
<feature type="compositionally biased region" description="Low complexity" evidence="1">
    <location>
        <begin position="352"/>
        <end position="383"/>
    </location>
</feature>
<feature type="compositionally biased region" description="Low complexity" evidence="1">
    <location>
        <begin position="290"/>
        <end position="318"/>
    </location>
</feature>
<feature type="compositionally biased region" description="Pro residues" evidence="1">
    <location>
        <begin position="443"/>
        <end position="463"/>
    </location>
</feature>
<keyword evidence="3" id="KW-1185">Reference proteome</keyword>
<feature type="compositionally biased region" description="Basic and acidic residues" evidence="1">
    <location>
        <begin position="397"/>
        <end position="411"/>
    </location>
</feature>
<accession>A0A9P6KB27</accession>
<feature type="compositionally biased region" description="Polar residues" evidence="1">
    <location>
        <begin position="122"/>
        <end position="142"/>
    </location>
</feature>
<feature type="compositionally biased region" description="Low complexity" evidence="1">
    <location>
        <begin position="71"/>
        <end position="84"/>
    </location>
</feature>
<comment type="caution">
    <text evidence="2">The sequence shown here is derived from an EMBL/GenBank/DDBJ whole genome shotgun (WGS) entry which is preliminary data.</text>
</comment>
<feature type="region of interest" description="Disordered" evidence="1">
    <location>
        <begin position="233"/>
        <end position="493"/>
    </location>
</feature>
<feature type="non-terminal residue" evidence="2">
    <location>
        <position position="1"/>
    </location>
</feature>
<feature type="non-terminal residue" evidence="2">
    <location>
        <position position="493"/>
    </location>
</feature>
<gene>
    <name evidence="2" type="ORF">BGW38_005875</name>
</gene>
<feature type="compositionally biased region" description="Polar residues" evidence="1">
    <location>
        <begin position="10"/>
        <end position="23"/>
    </location>
</feature>
<organism evidence="2 3">
    <name type="scientific">Lunasporangiospora selenospora</name>
    <dbReference type="NCBI Taxonomy" id="979761"/>
    <lineage>
        <taxon>Eukaryota</taxon>
        <taxon>Fungi</taxon>
        <taxon>Fungi incertae sedis</taxon>
        <taxon>Mucoromycota</taxon>
        <taxon>Mortierellomycotina</taxon>
        <taxon>Mortierellomycetes</taxon>
        <taxon>Mortierellales</taxon>
        <taxon>Mortierellaceae</taxon>
        <taxon>Lunasporangiospora</taxon>
    </lineage>
</organism>
<sequence>TLMDAESDPTACTTSPPVSTKSPMATMVEALDAHMKSNLPTDSMLTPRDMNCSSSAPPPPLLAHARQGLESSSSSNSTGCSCSSHIQPAVRCKHESADQKHEPTEEATTLSMILPSKLPMSVNVNFSSSKDTAPEQNHSTAYTVPEHSDQSRFDPSQPPQPALPSTTPPCLSSEAVTTGPEHPQPRQLSIDANKTFSAVTSVMTTVDTTTSAAASTANKGTIPKEPWIGAGVVASASENDSPVHNSDTWATGSSPIANTSTTTTSSTDPTPAPMPIPALNVHGLQDHSHSSPTTPSSATSPVSFTSSSPSILSSSSLSEYLVIGQSQEPLEREDSESEDRRSDRSFPDSVHSQGNSSSNDIGNSSGSGSESQGHPYSSRSARTSARHSHAQSGADSGSDHSHDSRDSHDSVSDPQIRAPRPTRPYHRHRHQDIHGASGHRPSTPSPPSPPLQSPSPSSRPPHSYPHQQTGFSRRRDAYEEGYLPELVQERRRA</sequence>
<feature type="compositionally biased region" description="Polar residues" evidence="1">
    <location>
        <begin position="236"/>
        <end position="252"/>
    </location>
</feature>
<proteinExistence type="predicted"/>
<dbReference type="EMBL" id="JAABOA010003730">
    <property type="protein sequence ID" value="KAF9578363.1"/>
    <property type="molecule type" value="Genomic_DNA"/>
</dbReference>
<evidence type="ECO:0000313" key="2">
    <source>
        <dbReference type="EMBL" id="KAF9578363.1"/>
    </source>
</evidence>
<feature type="compositionally biased region" description="Low complexity" evidence="1">
    <location>
        <begin position="253"/>
        <end position="269"/>
    </location>
</feature>
<evidence type="ECO:0000256" key="1">
    <source>
        <dbReference type="SAM" id="MobiDB-lite"/>
    </source>
</evidence>
<feature type="compositionally biased region" description="Basic and acidic residues" evidence="1">
    <location>
        <begin position="92"/>
        <end position="104"/>
    </location>
</feature>
<dbReference type="Proteomes" id="UP000780801">
    <property type="component" value="Unassembled WGS sequence"/>
</dbReference>
<dbReference type="AlphaFoldDB" id="A0A9P6KB27"/>